<feature type="domain" description="Sortilin C-terminal" evidence="1">
    <location>
        <begin position="53"/>
        <end position="200"/>
    </location>
</feature>
<sequence>MFGAERMTGRIWYSYDEGNEWHDENTRAGDIIDIVPLDSPNDQLIASIYYSKHNDLSTLFLVNFSNVINRTCLVDDYESWYVPRFNGTCYHEQEVIYLKKKPSSICLNNQNFSSPIINKCPCSIEDFPWYHVTNYSEPYYYFKDNVCMYDPFSNFVESFKKCRNGGKPLPHLDGFPKLDPDSCAPPKTRVEEYSKYSHYCISEGSWKL</sequence>
<evidence type="ECO:0000313" key="3">
    <source>
        <dbReference type="Proteomes" id="UP000031668"/>
    </source>
</evidence>
<dbReference type="InterPro" id="IPR050310">
    <property type="entry name" value="VPS10-sortilin"/>
</dbReference>
<dbReference type="PANTHER" id="PTHR12106">
    <property type="entry name" value="SORTILIN RELATED"/>
    <property type="match status" value="1"/>
</dbReference>
<dbReference type="GO" id="GO:0006892">
    <property type="term" value="P:post-Golgi vesicle-mediated transport"/>
    <property type="evidence" value="ECO:0007669"/>
    <property type="project" value="TreeGrafter"/>
</dbReference>
<dbReference type="GO" id="GO:0016020">
    <property type="term" value="C:membrane"/>
    <property type="evidence" value="ECO:0007669"/>
    <property type="project" value="TreeGrafter"/>
</dbReference>
<accession>A0A0C2N287</accession>
<dbReference type="Proteomes" id="UP000031668">
    <property type="component" value="Unassembled WGS sequence"/>
</dbReference>
<dbReference type="Pfam" id="PF15901">
    <property type="entry name" value="Sortilin_C"/>
    <property type="match status" value="1"/>
</dbReference>
<dbReference type="InterPro" id="IPR031777">
    <property type="entry name" value="Sortilin_C"/>
</dbReference>
<evidence type="ECO:0000313" key="2">
    <source>
        <dbReference type="EMBL" id="KII73721.1"/>
    </source>
</evidence>
<reference evidence="2 3" key="1">
    <citation type="journal article" date="2014" name="Genome Biol. Evol.">
        <title>The genome of the myxosporean Thelohanellus kitauei shows adaptations to nutrient acquisition within its fish host.</title>
        <authorList>
            <person name="Yang Y."/>
            <person name="Xiong J."/>
            <person name="Zhou Z."/>
            <person name="Huo F."/>
            <person name="Miao W."/>
            <person name="Ran C."/>
            <person name="Liu Y."/>
            <person name="Zhang J."/>
            <person name="Feng J."/>
            <person name="Wang M."/>
            <person name="Wang M."/>
            <person name="Wang L."/>
            <person name="Yao B."/>
        </authorList>
    </citation>
    <scope>NUCLEOTIDE SEQUENCE [LARGE SCALE GENOMIC DNA]</scope>
    <source>
        <strain evidence="2">Wuqing</strain>
    </source>
</reference>
<dbReference type="GO" id="GO:0005794">
    <property type="term" value="C:Golgi apparatus"/>
    <property type="evidence" value="ECO:0007669"/>
    <property type="project" value="TreeGrafter"/>
</dbReference>
<comment type="caution">
    <text evidence="2">The sequence shown here is derived from an EMBL/GenBank/DDBJ whole genome shotgun (WGS) entry which is preliminary data.</text>
</comment>
<evidence type="ECO:0000259" key="1">
    <source>
        <dbReference type="Pfam" id="PF15901"/>
    </source>
</evidence>
<organism evidence="2 3">
    <name type="scientific">Thelohanellus kitauei</name>
    <name type="common">Myxosporean</name>
    <dbReference type="NCBI Taxonomy" id="669202"/>
    <lineage>
        <taxon>Eukaryota</taxon>
        <taxon>Metazoa</taxon>
        <taxon>Cnidaria</taxon>
        <taxon>Myxozoa</taxon>
        <taxon>Myxosporea</taxon>
        <taxon>Bivalvulida</taxon>
        <taxon>Platysporina</taxon>
        <taxon>Myxobolidae</taxon>
        <taxon>Thelohanellus</taxon>
    </lineage>
</organism>
<dbReference type="AlphaFoldDB" id="A0A0C2N287"/>
<dbReference type="EMBL" id="JWZT01000699">
    <property type="protein sequence ID" value="KII73721.1"/>
    <property type="molecule type" value="Genomic_DNA"/>
</dbReference>
<gene>
    <name evidence="2" type="ORF">RF11_11019</name>
</gene>
<proteinExistence type="predicted"/>
<dbReference type="PANTHER" id="PTHR12106:SF27">
    <property type="entry name" value="SORTILIN-RELATED RECEPTOR"/>
    <property type="match status" value="1"/>
</dbReference>
<dbReference type="OrthoDB" id="5949766at2759"/>
<keyword evidence="3" id="KW-1185">Reference proteome</keyword>
<keyword evidence="2" id="KW-0675">Receptor</keyword>
<protein>
    <submittedName>
        <fullName evidence="2">VPS10 domain-containing receptor SorCS2</fullName>
    </submittedName>
</protein>
<name>A0A0C2N287_THEKT</name>